<keyword evidence="6" id="KW-1185">Reference proteome</keyword>
<dbReference type="OrthoDB" id="581739at2759"/>
<evidence type="ECO:0000256" key="1">
    <source>
        <dbReference type="ARBA" id="ARBA00006568"/>
    </source>
</evidence>
<dbReference type="InterPro" id="IPR033734">
    <property type="entry name" value="Jacalin-like_lectin_dom_plant"/>
</dbReference>
<dbReference type="SUPFAM" id="SSF51101">
    <property type="entry name" value="Mannose-binding lectins"/>
    <property type="match status" value="4"/>
</dbReference>
<name>A0A087HLA8_ARAAL</name>
<dbReference type="AlphaFoldDB" id="A0A087HLA8"/>
<evidence type="ECO:0000313" key="6">
    <source>
        <dbReference type="Proteomes" id="UP000029120"/>
    </source>
</evidence>
<organism evidence="5 6">
    <name type="scientific">Arabis alpina</name>
    <name type="common">Alpine rock-cress</name>
    <dbReference type="NCBI Taxonomy" id="50452"/>
    <lineage>
        <taxon>Eukaryota</taxon>
        <taxon>Viridiplantae</taxon>
        <taxon>Streptophyta</taxon>
        <taxon>Embryophyta</taxon>
        <taxon>Tracheophyta</taxon>
        <taxon>Spermatophyta</taxon>
        <taxon>Magnoliopsida</taxon>
        <taxon>eudicotyledons</taxon>
        <taxon>Gunneridae</taxon>
        <taxon>Pentapetalae</taxon>
        <taxon>rosids</taxon>
        <taxon>malvids</taxon>
        <taxon>Brassicales</taxon>
        <taxon>Brassicaceae</taxon>
        <taxon>Arabideae</taxon>
        <taxon>Arabis</taxon>
    </lineage>
</organism>
<protein>
    <recommendedName>
        <fullName evidence="4">Jacalin-type lectin domain-containing protein</fullName>
    </recommendedName>
</protein>
<dbReference type="Gramene" id="KFK42910">
    <property type="protein sequence ID" value="KFK42910"/>
    <property type="gene ID" value="AALP_AA1G054300"/>
</dbReference>
<comment type="similarity">
    <text evidence="1">Belongs to the jacalin lectin family.</text>
</comment>
<dbReference type="InterPro" id="IPR036404">
    <property type="entry name" value="Jacalin-like_lectin_dom_sf"/>
</dbReference>
<dbReference type="eggNOG" id="ENOG502S91T">
    <property type="taxonomic scope" value="Eukaryota"/>
</dbReference>
<dbReference type="EMBL" id="CM002869">
    <property type="protein sequence ID" value="KFK42910.1"/>
    <property type="molecule type" value="Genomic_DNA"/>
</dbReference>
<reference evidence="6" key="1">
    <citation type="journal article" date="2015" name="Nat. Plants">
        <title>Genome expansion of Arabis alpina linked with retrotransposition and reduced symmetric DNA methylation.</title>
        <authorList>
            <person name="Willing E.M."/>
            <person name="Rawat V."/>
            <person name="Mandakova T."/>
            <person name="Maumus F."/>
            <person name="James G.V."/>
            <person name="Nordstroem K.J."/>
            <person name="Becker C."/>
            <person name="Warthmann N."/>
            <person name="Chica C."/>
            <person name="Szarzynska B."/>
            <person name="Zytnicki M."/>
            <person name="Albani M.C."/>
            <person name="Kiefer C."/>
            <person name="Bergonzi S."/>
            <person name="Castaings L."/>
            <person name="Mateos J.L."/>
            <person name="Berns M.C."/>
            <person name="Bujdoso N."/>
            <person name="Piofczyk T."/>
            <person name="de Lorenzo L."/>
            <person name="Barrero-Sicilia C."/>
            <person name="Mateos I."/>
            <person name="Piednoel M."/>
            <person name="Hagmann J."/>
            <person name="Chen-Min-Tao R."/>
            <person name="Iglesias-Fernandez R."/>
            <person name="Schuster S.C."/>
            <person name="Alonso-Blanco C."/>
            <person name="Roudier F."/>
            <person name="Carbonero P."/>
            <person name="Paz-Ares J."/>
            <person name="Davis S.J."/>
            <person name="Pecinka A."/>
            <person name="Quesneville H."/>
            <person name="Colot V."/>
            <person name="Lysak M.A."/>
            <person name="Weigel D."/>
            <person name="Coupland G."/>
            <person name="Schneeberger K."/>
        </authorList>
    </citation>
    <scope>NUCLEOTIDE SEQUENCE [LARGE SCALE GENOMIC DNA]</scope>
    <source>
        <strain evidence="6">cv. Pajares</strain>
    </source>
</reference>
<gene>
    <name evidence="5" type="ordered locus">AALP_Aa1g054300</name>
</gene>
<feature type="domain" description="Jacalin-type lectin" evidence="4">
    <location>
        <begin position="408"/>
        <end position="562"/>
    </location>
</feature>
<dbReference type="Gene3D" id="2.100.10.30">
    <property type="entry name" value="Jacalin-like lectin domain"/>
    <property type="match status" value="4"/>
</dbReference>
<evidence type="ECO:0000256" key="2">
    <source>
        <dbReference type="ARBA" id="ARBA00022734"/>
    </source>
</evidence>
<dbReference type="CDD" id="cd09612">
    <property type="entry name" value="Jacalin"/>
    <property type="match status" value="2"/>
</dbReference>
<proteinExistence type="inferred from homology"/>
<dbReference type="Pfam" id="PF01419">
    <property type="entry name" value="Jacalin"/>
    <property type="match status" value="4"/>
</dbReference>
<feature type="domain" description="Jacalin-type lectin" evidence="4">
    <location>
        <begin position="153"/>
        <end position="308"/>
    </location>
</feature>
<dbReference type="InterPro" id="IPR001229">
    <property type="entry name" value="Jacalin-like_lectin_dom"/>
</dbReference>
<feature type="region of interest" description="Disordered" evidence="3">
    <location>
        <begin position="565"/>
        <end position="584"/>
    </location>
</feature>
<dbReference type="PROSITE" id="PS51752">
    <property type="entry name" value="JACALIN_LECTIN"/>
    <property type="match status" value="3"/>
</dbReference>
<evidence type="ECO:0000313" key="5">
    <source>
        <dbReference type="EMBL" id="KFK42910.1"/>
    </source>
</evidence>
<evidence type="ECO:0000256" key="3">
    <source>
        <dbReference type="SAM" id="MobiDB-lite"/>
    </source>
</evidence>
<dbReference type="SMART" id="SM00915">
    <property type="entry name" value="Jacalin"/>
    <property type="match status" value="3"/>
</dbReference>
<evidence type="ECO:0000259" key="4">
    <source>
        <dbReference type="PROSITE" id="PS51752"/>
    </source>
</evidence>
<dbReference type="Proteomes" id="UP000029120">
    <property type="component" value="Chromosome 1"/>
</dbReference>
<feature type="domain" description="Jacalin-type lectin" evidence="4">
    <location>
        <begin position="4"/>
        <end position="152"/>
    </location>
</feature>
<accession>A0A087HLA8</accession>
<dbReference type="PANTHER" id="PTHR47293">
    <property type="entry name" value="JACALIN-RELATED LECTIN 3"/>
    <property type="match status" value="1"/>
</dbReference>
<keyword evidence="2" id="KW-0430">Lectin</keyword>
<dbReference type="GO" id="GO:0030246">
    <property type="term" value="F:carbohydrate binding"/>
    <property type="evidence" value="ECO:0007669"/>
    <property type="project" value="UniProtKB-KW"/>
</dbReference>
<dbReference type="PANTHER" id="PTHR47293:SF80">
    <property type="entry name" value="JACALIN-RELATED LECTIN 2-RELATED"/>
    <property type="match status" value="1"/>
</dbReference>
<sequence length="584" mass="64623">MQGKIKIGPVGGNPPLRSTTIVDWDEGSHNGVISQIFLSHGSSGIMSIQFQFVLDDKFVLSHRYGRNTGSMFDVQISLNWPNEYISGISGVHGDAYGPRIKSLKFTTNTNEYGPFGCSITSSMEKFDLKLGKFRQFGGFFGKCDASGLHNIGKIKIGPVGNRDPKTAAMVGWDEGSRSGIISQIFISHSTKGILSIQFQYMLDDDKFALSDQHGRHSGSKFDIVSLNCPHEYITGISGEYSTYLHGKSPHILSLKIATNTSEYGPFGYLSTNCDEKFEFKMGKFSQFGGFYGTYDSSGLHHIGVYLQPTSVRPKSKPKTGTSSANFAGIFAIQFQFMLDDDKFILSDHHGRNIGSKFDAIAFNYPHEYITGISGEYCKTSLDLASPPHIRRLKFTTNTNEVLVIMEGKMKIGPVGKHDVRSTTIVNWDEGSHNGNLSQIFLSHGVSGIMSIQFQFLTDGKLVLSDRHGPFSGNMFDVIELNYPNEYITGISGEYYKHQYDASNPHIRSLKFTTNTSEYGPFGTSNPGYDKFAFKLGKSPQFGGFHGTYDASGLQYIGVYLQPKKDQPKINTNNSEEMESKIVLG</sequence>